<dbReference type="eggNOG" id="COG0681">
    <property type="taxonomic scope" value="Bacteria"/>
</dbReference>
<protein>
    <recommendedName>
        <fullName evidence="2 3">Signal peptidase I</fullName>
        <ecNumber evidence="3">3.4.21.89</ecNumber>
    </recommendedName>
</protein>
<evidence type="ECO:0000259" key="4">
    <source>
        <dbReference type="Pfam" id="PF10502"/>
    </source>
</evidence>
<reference evidence="5 6" key="1">
    <citation type="journal article" date="2013" name="Genome Announc.">
        <title>Complete genome sequence of Myxococcus stipitatus strain DSM 14675, a fruiting myxobacterium.</title>
        <authorList>
            <person name="Huntley S."/>
            <person name="Kneip S."/>
            <person name="Treuner-Lange A."/>
            <person name="Sogaard-Andersen L."/>
        </authorList>
    </citation>
    <scope>NUCLEOTIDE SEQUENCE [LARGE SCALE GENOMIC DNA]</scope>
    <source>
        <strain evidence="6">DSM 14675 / JCM 12634 / Mx s8</strain>
    </source>
</reference>
<dbReference type="AlphaFoldDB" id="L7U803"/>
<dbReference type="HOGENOM" id="CLU_808514_0_0_7"/>
<dbReference type="NCBIfam" id="TIGR02227">
    <property type="entry name" value="sigpep_I_bact"/>
    <property type="match status" value="1"/>
</dbReference>
<sequence>MTVEAAVTLPQPRLPFLGRRVAAAFLSLLCPGAGHVFMGRWRSGAGWVLSLVAIASSLPFVGFVGVVMLLSMAVVAAVDAVRLAPARQGVPSLGRAVAMGAVAWLVGILALSLLRACVVSNWHVPSGSMEPSILSGDVLMADGSVGPPLQRRPVRRGEVLVFSAPHAANAPFITRVVALAGDTVRVEKGTLWLNGSPVPRRSTAEPCTAGAVPLPGADCAVSEELLDGVAYRIQGGGEEPSTPDAEGMCPPLLVRAGADCKVPSGHLFVLGDSRANSHDSRSYGAVPESNVLAVGSYVYFSWSTEAGVRTERLGLWLR</sequence>
<dbReference type="GO" id="GO:0006465">
    <property type="term" value="P:signal peptide processing"/>
    <property type="evidence" value="ECO:0007669"/>
    <property type="project" value="InterPro"/>
</dbReference>
<gene>
    <name evidence="5" type="ordered locus">MYSTI_02401</name>
</gene>
<evidence type="ECO:0000256" key="1">
    <source>
        <dbReference type="ARBA" id="ARBA00009370"/>
    </source>
</evidence>
<dbReference type="PRINTS" id="PR00727">
    <property type="entry name" value="LEADERPTASE"/>
</dbReference>
<dbReference type="PANTHER" id="PTHR43390">
    <property type="entry name" value="SIGNAL PEPTIDASE I"/>
    <property type="match status" value="1"/>
</dbReference>
<keyword evidence="3" id="KW-0378">Hydrolase</keyword>
<keyword evidence="3" id="KW-1133">Transmembrane helix</keyword>
<evidence type="ECO:0000313" key="6">
    <source>
        <dbReference type="Proteomes" id="UP000011131"/>
    </source>
</evidence>
<organism evidence="5 6">
    <name type="scientific">Myxococcus stipitatus (strain DSM 14675 / JCM 12634 / Mx s8)</name>
    <dbReference type="NCBI Taxonomy" id="1278073"/>
    <lineage>
        <taxon>Bacteria</taxon>
        <taxon>Pseudomonadati</taxon>
        <taxon>Myxococcota</taxon>
        <taxon>Myxococcia</taxon>
        <taxon>Myxococcales</taxon>
        <taxon>Cystobacterineae</taxon>
        <taxon>Myxococcaceae</taxon>
        <taxon>Myxococcus</taxon>
    </lineage>
</organism>
<feature type="transmembrane region" description="Helical" evidence="3">
    <location>
        <begin position="21"/>
        <end position="38"/>
    </location>
</feature>
<dbReference type="PANTHER" id="PTHR43390:SF1">
    <property type="entry name" value="CHLOROPLAST PROCESSING PEPTIDASE"/>
    <property type="match status" value="1"/>
</dbReference>
<dbReference type="EC" id="3.4.21.89" evidence="3"/>
<accession>L7U803</accession>
<dbReference type="Pfam" id="PF10502">
    <property type="entry name" value="Peptidase_S26"/>
    <property type="match status" value="1"/>
</dbReference>
<keyword evidence="3" id="KW-0472">Membrane</keyword>
<dbReference type="PATRIC" id="fig|1278073.3.peg.2431"/>
<keyword evidence="3" id="KW-0812">Transmembrane</keyword>
<dbReference type="CDD" id="cd06530">
    <property type="entry name" value="S26_SPase_I"/>
    <property type="match status" value="1"/>
</dbReference>
<keyword evidence="6" id="KW-1185">Reference proteome</keyword>
<dbReference type="RefSeq" id="WP_015347978.1">
    <property type="nucleotide sequence ID" value="NC_020126.1"/>
</dbReference>
<name>L7U803_MYXSD</name>
<dbReference type="Proteomes" id="UP000011131">
    <property type="component" value="Chromosome"/>
</dbReference>
<evidence type="ECO:0000256" key="2">
    <source>
        <dbReference type="ARBA" id="ARBA00019232"/>
    </source>
</evidence>
<dbReference type="GO" id="GO:0004252">
    <property type="term" value="F:serine-type endopeptidase activity"/>
    <property type="evidence" value="ECO:0007669"/>
    <property type="project" value="InterPro"/>
</dbReference>
<evidence type="ECO:0000256" key="3">
    <source>
        <dbReference type="RuleBase" id="RU362042"/>
    </source>
</evidence>
<comment type="caution">
    <text evidence="3">Lacks conserved residue(s) required for the propagation of feature annotation.</text>
</comment>
<feature type="transmembrane region" description="Helical" evidence="3">
    <location>
        <begin position="93"/>
        <end position="114"/>
    </location>
</feature>
<keyword evidence="3" id="KW-0645">Protease</keyword>
<dbReference type="GO" id="GO:0009003">
    <property type="term" value="F:signal peptidase activity"/>
    <property type="evidence" value="ECO:0007669"/>
    <property type="project" value="UniProtKB-EC"/>
</dbReference>
<dbReference type="InterPro" id="IPR000223">
    <property type="entry name" value="Pept_S26A_signal_pept_1"/>
</dbReference>
<dbReference type="InterPro" id="IPR019533">
    <property type="entry name" value="Peptidase_S26"/>
</dbReference>
<dbReference type="EMBL" id="CP004025">
    <property type="protein sequence ID" value="AGC43717.1"/>
    <property type="molecule type" value="Genomic_DNA"/>
</dbReference>
<dbReference type="GO" id="GO:0016020">
    <property type="term" value="C:membrane"/>
    <property type="evidence" value="ECO:0007669"/>
    <property type="project" value="UniProtKB-SubCell"/>
</dbReference>
<comment type="catalytic activity">
    <reaction evidence="3">
        <text>Cleavage of hydrophobic, N-terminal signal or leader sequences from secreted and periplasmic proteins.</text>
        <dbReference type="EC" id="3.4.21.89"/>
    </reaction>
</comment>
<dbReference type="Gene3D" id="2.10.109.10">
    <property type="entry name" value="Umud Fragment, subunit A"/>
    <property type="match status" value="1"/>
</dbReference>
<dbReference type="SUPFAM" id="SSF51306">
    <property type="entry name" value="LexA/Signal peptidase"/>
    <property type="match status" value="1"/>
</dbReference>
<dbReference type="InterPro" id="IPR036286">
    <property type="entry name" value="LexA/Signal_pep-like_sf"/>
</dbReference>
<feature type="transmembrane region" description="Helical" evidence="3">
    <location>
        <begin position="58"/>
        <end position="81"/>
    </location>
</feature>
<comment type="subcellular location">
    <subcellularLocation>
        <location evidence="3">Membrane</location>
        <topology evidence="3">Single-pass type II membrane protein</topology>
    </subcellularLocation>
</comment>
<feature type="domain" description="Peptidase S26" evidence="4">
    <location>
        <begin position="103"/>
        <end position="299"/>
    </location>
</feature>
<evidence type="ECO:0000313" key="5">
    <source>
        <dbReference type="EMBL" id="AGC43717.1"/>
    </source>
</evidence>
<dbReference type="STRING" id="1278073.MYSTI_02401"/>
<dbReference type="KEGG" id="msd:MYSTI_02401"/>
<comment type="similarity">
    <text evidence="1 3">Belongs to the peptidase S26 family.</text>
</comment>
<proteinExistence type="inferred from homology"/>